<dbReference type="EMBL" id="CP018076">
    <property type="protein sequence ID" value="APE45276.1"/>
    <property type="molecule type" value="Genomic_DNA"/>
</dbReference>
<gene>
    <name evidence="4" type="ORF">BOO69_03850</name>
</gene>
<protein>
    <recommendedName>
        <fullName evidence="3">Response regulatory domain-containing protein</fullName>
    </recommendedName>
</protein>
<dbReference type="STRING" id="1917485.BOO69_03850"/>
<dbReference type="SUPFAM" id="SSF52172">
    <property type="entry name" value="CheY-like"/>
    <property type="match status" value="1"/>
</dbReference>
<proteinExistence type="predicted"/>
<keyword evidence="5" id="KW-1185">Reference proteome</keyword>
<feature type="modified residue" description="4-aspartylphosphate" evidence="2">
    <location>
        <position position="59"/>
    </location>
</feature>
<accession>A0A1J0WLQ4</accession>
<evidence type="ECO:0000313" key="4">
    <source>
        <dbReference type="EMBL" id="APE45276.1"/>
    </source>
</evidence>
<dbReference type="PANTHER" id="PTHR44591">
    <property type="entry name" value="STRESS RESPONSE REGULATOR PROTEIN 1"/>
    <property type="match status" value="1"/>
</dbReference>
<sequence length="125" mass="13467">MANGADRLKRILVLDDEALILMDLEFSLSEAGFTPVTASSAERALAIIDDNPPDAAVLDVNLGRGKTCEPVAARLKDIGVPFLLHTGDLDRRGEMVTRFEVPIVAKPSSPEDIRQAILSLEAEPC</sequence>
<dbReference type="Proteomes" id="UP000181897">
    <property type="component" value="Chromosome"/>
</dbReference>
<evidence type="ECO:0000256" key="2">
    <source>
        <dbReference type="PROSITE-ProRule" id="PRU00169"/>
    </source>
</evidence>
<evidence type="ECO:0000313" key="5">
    <source>
        <dbReference type="Proteomes" id="UP000181897"/>
    </source>
</evidence>
<name>A0A1J0WLQ4_9RHOB</name>
<evidence type="ECO:0000256" key="1">
    <source>
        <dbReference type="ARBA" id="ARBA00022553"/>
    </source>
</evidence>
<keyword evidence="1 2" id="KW-0597">Phosphoprotein</keyword>
<dbReference type="KEGG" id="suam:BOO69_03850"/>
<reference evidence="4 5" key="1">
    <citation type="submission" date="2016-11" db="EMBL/GenBank/DDBJ databases">
        <title>Complete genome sequence of Sulfitobacter sp. AM1-D1, a toxic bacteria associated with marine dinoflagellate Alexandrium minutum in East China Sea.</title>
        <authorList>
            <person name="Yang Q."/>
            <person name="Zhang X."/>
            <person name="Tian X."/>
        </authorList>
    </citation>
    <scope>NUCLEOTIDE SEQUENCE [LARGE SCALE GENOMIC DNA]</scope>
    <source>
        <strain evidence="4 5">AM1-D1</strain>
    </source>
</reference>
<dbReference type="GO" id="GO:0000160">
    <property type="term" value="P:phosphorelay signal transduction system"/>
    <property type="evidence" value="ECO:0007669"/>
    <property type="project" value="InterPro"/>
</dbReference>
<organism evidence="4 5">
    <name type="scientific">Sulfitobacter alexandrii</name>
    <dbReference type="NCBI Taxonomy" id="1917485"/>
    <lineage>
        <taxon>Bacteria</taxon>
        <taxon>Pseudomonadati</taxon>
        <taxon>Pseudomonadota</taxon>
        <taxon>Alphaproteobacteria</taxon>
        <taxon>Rhodobacterales</taxon>
        <taxon>Roseobacteraceae</taxon>
        <taxon>Sulfitobacter</taxon>
    </lineage>
</organism>
<evidence type="ECO:0000259" key="3">
    <source>
        <dbReference type="PROSITE" id="PS50110"/>
    </source>
</evidence>
<dbReference type="InterPro" id="IPR050595">
    <property type="entry name" value="Bact_response_regulator"/>
</dbReference>
<dbReference type="Pfam" id="PF00072">
    <property type="entry name" value="Response_reg"/>
    <property type="match status" value="1"/>
</dbReference>
<dbReference type="PROSITE" id="PS50110">
    <property type="entry name" value="RESPONSE_REGULATORY"/>
    <property type="match status" value="1"/>
</dbReference>
<dbReference type="SMART" id="SM00448">
    <property type="entry name" value="REC"/>
    <property type="match status" value="1"/>
</dbReference>
<dbReference type="InterPro" id="IPR001789">
    <property type="entry name" value="Sig_transdc_resp-reg_receiver"/>
</dbReference>
<feature type="domain" description="Response regulatory" evidence="3">
    <location>
        <begin position="10"/>
        <end position="121"/>
    </location>
</feature>
<dbReference type="PANTHER" id="PTHR44591:SF3">
    <property type="entry name" value="RESPONSE REGULATORY DOMAIN-CONTAINING PROTEIN"/>
    <property type="match status" value="1"/>
</dbReference>
<dbReference type="AlphaFoldDB" id="A0A1J0WLQ4"/>
<dbReference type="Gene3D" id="3.40.50.2300">
    <property type="match status" value="1"/>
</dbReference>
<dbReference type="InterPro" id="IPR011006">
    <property type="entry name" value="CheY-like_superfamily"/>
</dbReference>